<evidence type="ECO:0000313" key="6">
    <source>
        <dbReference type="EMBL" id="MBW6532346.1"/>
    </source>
</evidence>
<organism evidence="6 7">
    <name type="scientific">Sphingomonas citri</name>
    <dbReference type="NCBI Taxonomy" id="2862499"/>
    <lineage>
        <taxon>Bacteria</taxon>
        <taxon>Pseudomonadati</taxon>
        <taxon>Pseudomonadota</taxon>
        <taxon>Alphaproteobacteria</taxon>
        <taxon>Sphingomonadales</taxon>
        <taxon>Sphingomonadaceae</taxon>
        <taxon>Sphingomonas</taxon>
    </lineage>
</organism>
<keyword evidence="3 6" id="KW-0012">Acyltransferase</keyword>
<keyword evidence="4" id="KW-0472">Membrane</keyword>
<feature type="domain" description="Phospholipid/glycerol acyltransferase" evidence="5">
    <location>
        <begin position="69"/>
        <end position="183"/>
    </location>
</feature>
<evidence type="ECO:0000256" key="3">
    <source>
        <dbReference type="ARBA" id="ARBA00023315"/>
    </source>
</evidence>
<comment type="caution">
    <text evidence="6">The sequence shown here is derived from an EMBL/GenBank/DDBJ whole genome shotgun (WGS) entry which is preliminary data.</text>
</comment>
<dbReference type="PANTHER" id="PTHR10434">
    <property type="entry name" value="1-ACYL-SN-GLYCEROL-3-PHOSPHATE ACYLTRANSFERASE"/>
    <property type="match status" value="1"/>
</dbReference>
<feature type="transmembrane region" description="Helical" evidence="4">
    <location>
        <begin position="12"/>
        <end position="31"/>
    </location>
</feature>
<evidence type="ECO:0000259" key="5">
    <source>
        <dbReference type="SMART" id="SM00563"/>
    </source>
</evidence>
<gene>
    <name evidence="6" type="ORF">KZ820_16510</name>
</gene>
<dbReference type="SMART" id="SM00563">
    <property type="entry name" value="PlsC"/>
    <property type="match status" value="1"/>
</dbReference>
<name>A0ABS7BRZ1_9SPHN</name>
<keyword evidence="7" id="KW-1185">Reference proteome</keyword>
<proteinExistence type="predicted"/>
<dbReference type="GO" id="GO:0016746">
    <property type="term" value="F:acyltransferase activity"/>
    <property type="evidence" value="ECO:0007669"/>
    <property type="project" value="UniProtKB-KW"/>
</dbReference>
<evidence type="ECO:0000256" key="1">
    <source>
        <dbReference type="ARBA" id="ARBA00005189"/>
    </source>
</evidence>
<sequence>MNALRSWLFRLVFYAGSVPIVLVVPIVALFGQRAMVPYAHLWSGYHRWAARALLGVRTRFEGELPAGPVLYAAKHEAMYETVELQPLLRGPAVVLKRELWNIPFWGWATRVYGAIPVDRDASAAALRQLVRDAKVAREAGRSVIVYPEGTRVPHGEAPPLRSGFAGLYKALGYPVVPIALDSGRLGLRAGTVTPGEVTMRLGAPIPPGLPRREIEARVHAAINALNARDASAGEA</sequence>
<dbReference type="RefSeq" id="WP_219749722.1">
    <property type="nucleotide sequence ID" value="NZ_JAHXZN010000007.1"/>
</dbReference>
<keyword evidence="2" id="KW-0808">Transferase</keyword>
<dbReference type="SUPFAM" id="SSF69593">
    <property type="entry name" value="Glycerol-3-phosphate (1)-acyltransferase"/>
    <property type="match status" value="1"/>
</dbReference>
<evidence type="ECO:0000313" key="7">
    <source>
        <dbReference type="Proteomes" id="UP000759103"/>
    </source>
</evidence>
<dbReference type="Proteomes" id="UP000759103">
    <property type="component" value="Unassembled WGS sequence"/>
</dbReference>
<accession>A0ABS7BRZ1</accession>
<dbReference type="PANTHER" id="PTHR10434:SF40">
    <property type="entry name" value="1-ACYL-SN-GLYCEROL-3-PHOSPHATE ACYLTRANSFERASE"/>
    <property type="match status" value="1"/>
</dbReference>
<reference evidence="6 7" key="1">
    <citation type="submission" date="2021-07" db="EMBL/GenBank/DDBJ databases">
        <title>Sphingomonas sp.</title>
        <authorList>
            <person name="Feng G."/>
            <person name="Li J."/>
            <person name="Pan M."/>
        </authorList>
    </citation>
    <scope>NUCLEOTIDE SEQUENCE [LARGE SCALE GENOMIC DNA]</scope>
    <source>
        <strain evidence="6 7">RRHST34</strain>
    </source>
</reference>
<keyword evidence="4" id="KW-0812">Transmembrane</keyword>
<dbReference type="EMBL" id="JAHXZN010000007">
    <property type="protein sequence ID" value="MBW6532346.1"/>
    <property type="molecule type" value="Genomic_DNA"/>
</dbReference>
<dbReference type="Pfam" id="PF01553">
    <property type="entry name" value="Acyltransferase"/>
    <property type="match status" value="1"/>
</dbReference>
<dbReference type="CDD" id="cd07989">
    <property type="entry name" value="LPLAT_AGPAT-like"/>
    <property type="match status" value="1"/>
</dbReference>
<evidence type="ECO:0000256" key="2">
    <source>
        <dbReference type="ARBA" id="ARBA00022679"/>
    </source>
</evidence>
<comment type="pathway">
    <text evidence="1">Lipid metabolism.</text>
</comment>
<evidence type="ECO:0000256" key="4">
    <source>
        <dbReference type="SAM" id="Phobius"/>
    </source>
</evidence>
<dbReference type="InterPro" id="IPR002123">
    <property type="entry name" value="Plipid/glycerol_acylTrfase"/>
</dbReference>
<keyword evidence="4" id="KW-1133">Transmembrane helix</keyword>
<protein>
    <submittedName>
        <fullName evidence="6">1-acyl-sn-glycerol-3-phosphate acyltransferase</fullName>
    </submittedName>
</protein>